<evidence type="ECO:0000313" key="2">
    <source>
        <dbReference type="Proteomes" id="UP000178661"/>
    </source>
</evidence>
<organism evidence="1 2">
    <name type="scientific">Candidatus Nomurabacteria bacterium RIFCSPLOWO2_12_FULL_37_8</name>
    <dbReference type="NCBI Taxonomy" id="1801793"/>
    <lineage>
        <taxon>Bacteria</taxon>
        <taxon>Candidatus Nomuraibacteriota</taxon>
    </lineage>
</organism>
<proteinExistence type="predicted"/>
<reference evidence="1 2" key="1">
    <citation type="journal article" date="2016" name="Nat. Commun.">
        <title>Thousands of microbial genomes shed light on interconnected biogeochemical processes in an aquifer system.</title>
        <authorList>
            <person name="Anantharaman K."/>
            <person name="Brown C.T."/>
            <person name="Hug L.A."/>
            <person name="Sharon I."/>
            <person name="Castelle C.J."/>
            <person name="Probst A.J."/>
            <person name="Thomas B.C."/>
            <person name="Singh A."/>
            <person name="Wilkins M.J."/>
            <person name="Karaoz U."/>
            <person name="Brodie E.L."/>
            <person name="Williams K.H."/>
            <person name="Hubbard S.S."/>
            <person name="Banfield J.F."/>
        </authorList>
    </citation>
    <scope>NUCLEOTIDE SEQUENCE [LARGE SCALE GENOMIC DNA]</scope>
</reference>
<accession>A0A1F6Y506</accession>
<dbReference type="EMBL" id="MFVR01000020">
    <property type="protein sequence ID" value="OGJ01458.1"/>
    <property type="molecule type" value="Genomic_DNA"/>
</dbReference>
<dbReference type="Proteomes" id="UP000178661">
    <property type="component" value="Unassembled WGS sequence"/>
</dbReference>
<name>A0A1F6Y506_9BACT</name>
<evidence type="ECO:0000313" key="1">
    <source>
        <dbReference type="EMBL" id="OGJ01458.1"/>
    </source>
</evidence>
<dbReference type="AlphaFoldDB" id="A0A1F6Y506"/>
<sequence length="108" mass="12669">MAILGLREAQDIDLLVSKEVHKNLESIGWKKVNKGQKDNPFTYDVFEAHDNWDFSSYNPSLEELLKNAFYIADIPFASLEDVKKWKQHYGRPRDITDIELIDHYLNSQ</sequence>
<protein>
    <submittedName>
        <fullName evidence="1">Uncharacterized protein</fullName>
    </submittedName>
</protein>
<gene>
    <name evidence="1" type="ORF">A3G98_00905</name>
</gene>
<comment type="caution">
    <text evidence="1">The sequence shown here is derived from an EMBL/GenBank/DDBJ whole genome shotgun (WGS) entry which is preliminary data.</text>
</comment>